<gene>
    <name evidence="1" type="ORF">COPG_00081</name>
</gene>
<name>I3UMG2_9CAUD</name>
<sequence length="235" mass="26587">MKSAVELLRKLLRQRRNSSDERVVGIDQSLSNCACVLFVNGVPTERVVFHTGSTDTKDYKAKIKRGDTIFGEFMDAPVSQVTYLTGEVIKQLIIWNPNYVCLEGLAFNATGKTERQLAGLYHSIFTSLHRELGYCLDTQLITVTPHQAKKIARSYLPEEDQYLRELTARNTPKLNPMDKKAMGAALKCTDHAWILDGYTRKTLVASRNTETGIEDLPDAYFIALFFIENKSVFIK</sequence>
<keyword evidence="2" id="KW-1185">Reference proteome</keyword>
<reference evidence="1 2" key="1">
    <citation type="journal article" date="2013" name="Extremophiles">
        <title>Genomic analysis of cold-active Colwelliaphage 9A and psychrophilic phage-host interactions.</title>
        <authorList>
            <person name="Colangelo-Lillis J.R."/>
            <person name="Deming J.W."/>
        </authorList>
    </citation>
    <scope>NUCLEOTIDE SEQUENCE [LARGE SCALE GENOMIC DNA]</scope>
    <source>
        <strain evidence="1">9A</strain>
    </source>
</reference>
<dbReference type="OrthoDB" id="9749at10239"/>
<dbReference type="Proteomes" id="UP000005266">
    <property type="component" value="Segment"/>
</dbReference>
<dbReference type="RefSeq" id="YP_006489267.1">
    <property type="nucleotide sequence ID" value="NC_018088.1"/>
</dbReference>
<accession>I3UMG2</accession>
<organism evidence="1 2">
    <name type="scientific">Colwellia phage 9A</name>
    <dbReference type="NCBI Taxonomy" id="765765"/>
    <lineage>
        <taxon>Viruses</taxon>
        <taxon>Duplodnaviria</taxon>
        <taxon>Heunggongvirae</taxon>
        <taxon>Uroviricota</taxon>
        <taxon>Caudoviricetes</taxon>
        <taxon>Franklinbayvirus</taxon>
        <taxon>Franklinbayvirus fv9A</taxon>
    </lineage>
</organism>
<proteinExistence type="predicted"/>
<dbReference type="GeneID" id="13165498"/>
<dbReference type="EMBL" id="HQ317390">
    <property type="protein sequence ID" value="AFK66677.1"/>
    <property type="molecule type" value="Genomic_DNA"/>
</dbReference>
<dbReference type="GO" id="GO:0003676">
    <property type="term" value="F:nucleic acid binding"/>
    <property type="evidence" value="ECO:0007669"/>
    <property type="project" value="InterPro"/>
</dbReference>
<evidence type="ECO:0000313" key="1">
    <source>
        <dbReference type="EMBL" id="AFK66677.1"/>
    </source>
</evidence>
<dbReference type="InterPro" id="IPR036397">
    <property type="entry name" value="RNaseH_sf"/>
</dbReference>
<dbReference type="Gene3D" id="3.30.420.10">
    <property type="entry name" value="Ribonuclease H-like superfamily/Ribonuclease H"/>
    <property type="match status" value="1"/>
</dbReference>
<evidence type="ECO:0000313" key="2">
    <source>
        <dbReference type="Proteomes" id="UP000005266"/>
    </source>
</evidence>
<dbReference type="KEGG" id="vg:13165498"/>
<protein>
    <submittedName>
        <fullName evidence="1">Uncharacterized protein</fullName>
    </submittedName>
</protein>